<evidence type="ECO:0000256" key="2">
    <source>
        <dbReference type="ARBA" id="ARBA00001089"/>
    </source>
</evidence>
<dbReference type="InterPro" id="IPR029055">
    <property type="entry name" value="Ntn_hydrolases_N"/>
</dbReference>
<evidence type="ECO:0000256" key="10">
    <source>
        <dbReference type="PIRSR" id="PIRSR600101-2"/>
    </source>
</evidence>
<feature type="signal peptide" evidence="12">
    <location>
        <begin position="1"/>
        <end position="20"/>
    </location>
</feature>
<dbReference type="EC" id="2.3.2.2" evidence="11"/>
<evidence type="ECO:0000256" key="8">
    <source>
        <dbReference type="ARBA" id="ARBA00047417"/>
    </source>
</evidence>
<protein>
    <recommendedName>
        <fullName evidence="11">Glutathione hydrolase proenzyme</fullName>
        <ecNumber evidence="11">2.3.2.2</ecNumber>
        <ecNumber evidence="11">3.4.19.13</ecNumber>
    </recommendedName>
    <component>
        <recommendedName>
            <fullName evidence="11">Glutathione hydrolase large chain</fullName>
        </recommendedName>
    </component>
    <component>
        <recommendedName>
            <fullName evidence="11">Glutathione hydrolase small chain</fullName>
        </recommendedName>
    </component>
</protein>
<keyword evidence="6 11" id="KW-0865">Zymogen</keyword>
<evidence type="ECO:0000256" key="1">
    <source>
        <dbReference type="ARBA" id="ARBA00001049"/>
    </source>
</evidence>
<dbReference type="InterPro" id="IPR043138">
    <property type="entry name" value="GGT_lsub"/>
</dbReference>
<evidence type="ECO:0000256" key="6">
    <source>
        <dbReference type="ARBA" id="ARBA00023145"/>
    </source>
</evidence>
<evidence type="ECO:0000256" key="7">
    <source>
        <dbReference type="ARBA" id="ARBA00023315"/>
    </source>
</evidence>
<comment type="PTM">
    <text evidence="11">Cleaved by autocatalysis into a large and a small subunit.</text>
</comment>
<dbReference type="PANTHER" id="PTHR43199:SF1">
    <property type="entry name" value="GLUTATHIONE HYDROLASE PROENZYME"/>
    <property type="match status" value="1"/>
</dbReference>
<keyword evidence="12" id="KW-0732">Signal</keyword>
<dbReference type="PANTHER" id="PTHR43199">
    <property type="entry name" value="GLUTATHIONE HYDROLASE"/>
    <property type="match status" value="1"/>
</dbReference>
<comment type="catalytic activity">
    <reaction evidence="1 11">
        <text>an S-substituted glutathione + H2O = an S-substituted L-cysteinylglycine + L-glutamate</text>
        <dbReference type="Rhea" id="RHEA:59468"/>
        <dbReference type="ChEBI" id="CHEBI:15377"/>
        <dbReference type="ChEBI" id="CHEBI:29985"/>
        <dbReference type="ChEBI" id="CHEBI:90779"/>
        <dbReference type="ChEBI" id="CHEBI:143103"/>
        <dbReference type="EC" id="3.4.19.13"/>
    </reaction>
</comment>
<comment type="catalytic activity">
    <reaction evidence="8 11">
        <text>an N-terminal (5-L-glutamyl)-[peptide] + an alpha-amino acid = 5-L-glutamyl amino acid + an N-terminal L-alpha-aminoacyl-[peptide]</text>
        <dbReference type="Rhea" id="RHEA:23904"/>
        <dbReference type="Rhea" id="RHEA-COMP:9780"/>
        <dbReference type="Rhea" id="RHEA-COMP:9795"/>
        <dbReference type="ChEBI" id="CHEBI:77644"/>
        <dbReference type="ChEBI" id="CHEBI:78597"/>
        <dbReference type="ChEBI" id="CHEBI:78599"/>
        <dbReference type="ChEBI" id="CHEBI:78608"/>
        <dbReference type="EC" id="2.3.2.2"/>
    </reaction>
</comment>
<proteinExistence type="inferred from homology"/>
<dbReference type="GO" id="GO:0006751">
    <property type="term" value="P:glutathione catabolic process"/>
    <property type="evidence" value="ECO:0007669"/>
    <property type="project" value="UniProtKB-UniRule"/>
</dbReference>
<comment type="subunit">
    <text evidence="11">This enzyme consists of two polypeptide chains, which are synthesized in precursor form from a single polypeptide.</text>
</comment>
<dbReference type="Gene3D" id="3.60.20.40">
    <property type="match status" value="1"/>
</dbReference>
<dbReference type="KEGG" id="marq:MARGE09_P3409"/>
<evidence type="ECO:0000256" key="11">
    <source>
        <dbReference type="RuleBase" id="RU368036"/>
    </source>
</evidence>
<dbReference type="RefSeq" id="WP_236984239.1">
    <property type="nucleotide sequence ID" value="NZ_AP023086.1"/>
</dbReference>
<dbReference type="Gene3D" id="1.10.246.130">
    <property type="match status" value="1"/>
</dbReference>
<dbReference type="Proteomes" id="UP001320119">
    <property type="component" value="Chromosome"/>
</dbReference>
<dbReference type="GO" id="GO:0006750">
    <property type="term" value="P:glutathione biosynthetic process"/>
    <property type="evidence" value="ECO:0007669"/>
    <property type="project" value="UniProtKB-KW"/>
</dbReference>
<dbReference type="GO" id="GO:0036374">
    <property type="term" value="F:glutathione hydrolase activity"/>
    <property type="evidence" value="ECO:0007669"/>
    <property type="project" value="UniProtKB-UniRule"/>
</dbReference>
<dbReference type="SUPFAM" id="SSF56235">
    <property type="entry name" value="N-terminal nucleophile aminohydrolases (Ntn hydrolases)"/>
    <property type="match status" value="1"/>
</dbReference>
<evidence type="ECO:0000256" key="5">
    <source>
        <dbReference type="ARBA" id="ARBA00022801"/>
    </source>
</evidence>
<feature type="active site" description="Nucleophile" evidence="9">
    <location>
        <position position="395"/>
    </location>
</feature>
<dbReference type="InterPro" id="IPR043137">
    <property type="entry name" value="GGT_ssub_C"/>
</dbReference>
<gene>
    <name evidence="13" type="ORF">MARGE09_P3409</name>
</gene>
<dbReference type="PROSITE" id="PS51257">
    <property type="entry name" value="PROKAR_LIPOPROTEIN"/>
    <property type="match status" value="1"/>
</dbReference>
<feature type="binding site" evidence="10">
    <location>
        <position position="437"/>
    </location>
    <ligand>
        <name>L-glutamate</name>
        <dbReference type="ChEBI" id="CHEBI:29985"/>
    </ligand>
</feature>
<evidence type="ECO:0000256" key="3">
    <source>
        <dbReference type="ARBA" id="ARBA00009381"/>
    </source>
</evidence>
<evidence type="ECO:0000256" key="12">
    <source>
        <dbReference type="SAM" id="SignalP"/>
    </source>
</evidence>
<evidence type="ECO:0000313" key="13">
    <source>
        <dbReference type="EMBL" id="BCD99208.1"/>
    </source>
</evidence>
<name>A0AAN1WKC7_9GAMM</name>
<comment type="catalytic activity">
    <reaction evidence="2 11">
        <text>glutathione + H2O = L-cysteinylglycine + L-glutamate</text>
        <dbReference type="Rhea" id="RHEA:28807"/>
        <dbReference type="ChEBI" id="CHEBI:15377"/>
        <dbReference type="ChEBI" id="CHEBI:29985"/>
        <dbReference type="ChEBI" id="CHEBI:57925"/>
        <dbReference type="ChEBI" id="CHEBI:61694"/>
        <dbReference type="EC" id="3.4.19.13"/>
    </reaction>
</comment>
<organism evidence="13 14">
    <name type="scientific">Marinagarivorans cellulosilyticus</name>
    <dbReference type="NCBI Taxonomy" id="2721545"/>
    <lineage>
        <taxon>Bacteria</taxon>
        <taxon>Pseudomonadati</taxon>
        <taxon>Pseudomonadota</taxon>
        <taxon>Gammaproteobacteria</taxon>
        <taxon>Cellvibrionales</taxon>
        <taxon>Cellvibrionaceae</taxon>
        <taxon>Marinagarivorans</taxon>
    </lineage>
</organism>
<dbReference type="PRINTS" id="PR01210">
    <property type="entry name" value="GGTRANSPTASE"/>
</dbReference>
<keyword evidence="11" id="KW-0317">Glutathione biosynthesis</keyword>
<keyword evidence="14" id="KW-1185">Reference proteome</keyword>
<keyword evidence="4 11" id="KW-0808">Transferase</keyword>
<sequence length="584" mass="61137">MKTVLACVSGIFFSVASVLACAGGQTASADYAVVLPEQKGAIATVQPLATQAAVDAFNRGGNAIDAALAAAFTLGVVDSHNSGIGGGCFILARLANGEIIAIDGREMAPAKAHRALYLKPQSAAELAQGVTPEVNRGLSKTGALAVGVPGSVQALYDLQQMGGKLNFADVLSPAAELAELGFPIDNTLAKRLSAKAGDIAKFPATAKVFLTPQGKPLAAGAVLKQADLAATYRLLAKHGPQWFYRGAFAAKTAQWMQANGGMVTAEDFAAYKTVHRKPVHSQFMGYDIYGFGPPSSGGAHIAQMLNILAAEPLAKMPEAERYHVIAEAMKLAFADRAYWLGDADFSPVPRGLISPEYGASLRKQIDLSKAADVKGHSLPPGASKDFFYQQLNKHTTHLTTADAKGNWVAITTTLNTSFGSKVIVPGTGVLLNNQMDDFSALPGVPNAFGLVGAEANSIAPGKRPLSSMSPTLVLKNGAPVLTLGAAGGPTIISQVLQALVNTLALDKPLLSAIDTPRVHHQWRPNWLFTELPLDGEVAKALKAKGHPLRAAGDFGGTQAISFKDGKFTAVTEPRVIRRNQRAVP</sequence>
<dbReference type="NCBIfam" id="TIGR00066">
    <property type="entry name" value="g_glut_trans"/>
    <property type="match status" value="1"/>
</dbReference>
<feature type="chain" id="PRO_5042963964" description="Glutathione hydrolase proenzyme" evidence="12">
    <location>
        <begin position="21"/>
        <end position="584"/>
    </location>
</feature>
<keyword evidence="5 11" id="KW-0378">Hydrolase</keyword>
<evidence type="ECO:0000256" key="9">
    <source>
        <dbReference type="PIRSR" id="PIRSR600101-1"/>
    </source>
</evidence>
<accession>A0AAN1WKC7</accession>
<dbReference type="EMBL" id="AP023086">
    <property type="protein sequence ID" value="BCD99208.1"/>
    <property type="molecule type" value="Genomic_DNA"/>
</dbReference>
<dbReference type="Pfam" id="PF01019">
    <property type="entry name" value="G_glu_transpept"/>
    <property type="match status" value="1"/>
</dbReference>
<dbReference type="EC" id="3.4.19.13" evidence="11"/>
<dbReference type="AlphaFoldDB" id="A0AAN1WKC7"/>
<dbReference type="GO" id="GO:0103068">
    <property type="term" value="F:leukotriene C4 gamma-glutamyl transferase activity"/>
    <property type="evidence" value="ECO:0007669"/>
    <property type="project" value="UniProtKB-EC"/>
</dbReference>
<comment type="similarity">
    <text evidence="3 11">Belongs to the gamma-glutamyltransferase family.</text>
</comment>
<evidence type="ECO:0000256" key="4">
    <source>
        <dbReference type="ARBA" id="ARBA00022679"/>
    </source>
</evidence>
<feature type="binding site" evidence="10">
    <location>
        <begin position="413"/>
        <end position="415"/>
    </location>
    <ligand>
        <name>L-glutamate</name>
        <dbReference type="ChEBI" id="CHEBI:29985"/>
    </ligand>
</feature>
<feature type="binding site" evidence="10">
    <location>
        <position position="488"/>
    </location>
    <ligand>
        <name>L-glutamate</name>
        <dbReference type="ChEBI" id="CHEBI:29985"/>
    </ligand>
</feature>
<keyword evidence="7 11" id="KW-0012">Acyltransferase</keyword>
<dbReference type="InterPro" id="IPR000101">
    <property type="entry name" value="GGT_peptidase"/>
</dbReference>
<feature type="binding site" evidence="10">
    <location>
        <position position="105"/>
    </location>
    <ligand>
        <name>L-glutamate</name>
        <dbReference type="ChEBI" id="CHEBI:29985"/>
    </ligand>
</feature>
<comment type="pathway">
    <text evidence="11">Sulfur metabolism; glutathione metabolism.</text>
</comment>
<dbReference type="InterPro" id="IPR051792">
    <property type="entry name" value="GGT_bact"/>
</dbReference>
<feature type="binding site" evidence="10">
    <location>
        <begin position="466"/>
        <end position="467"/>
    </location>
    <ligand>
        <name>L-glutamate</name>
        <dbReference type="ChEBI" id="CHEBI:29985"/>
    </ligand>
</feature>
<reference evidence="13 14" key="1">
    <citation type="journal article" date="2022" name="IScience">
        <title>An ultrasensitive nanofiber-based assay for enzymatic hydrolysis and deep-sea microbial degradation of cellulose.</title>
        <authorList>
            <person name="Tsudome M."/>
            <person name="Tachioka M."/>
            <person name="Miyazaki M."/>
            <person name="Uchimura K."/>
            <person name="Tsuda M."/>
            <person name="Takaki Y."/>
            <person name="Deguchi S."/>
        </authorList>
    </citation>
    <scope>NUCLEOTIDE SEQUENCE [LARGE SCALE GENOMIC DNA]</scope>
    <source>
        <strain evidence="13 14">GE09</strain>
    </source>
</reference>
<evidence type="ECO:0000313" key="14">
    <source>
        <dbReference type="Proteomes" id="UP001320119"/>
    </source>
</evidence>